<dbReference type="InterPro" id="IPR050833">
    <property type="entry name" value="Poly_Biosynth_Transport"/>
</dbReference>
<keyword evidence="2" id="KW-1003">Cell membrane</keyword>
<dbReference type="InterPro" id="IPR002797">
    <property type="entry name" value="Polysacc_synth"/>
</dbReference>
<feature type="transmembrane region" description="Helical" evidence="6">
    <location>
        <begin position="145"/>
        <end position="162"/>
    </location>
</feature>
<evidence type="ECO:0000256" key="2">
    <source>
        <dbReference type="ARBA" id="ARBA00022475"/>
    </source>
</evidence>
<evidence type="ECO:0000256" key="1">
    <source>
        <dbReference type="ARBA" id="ARBA00004651"/>
    </source>
</evidence>
<evidence type="ECO:0000256" key="4">
    <source>
        <dbReference type="ARBA" id="ARBA00022989"/>
    </source>
</evidence>
<dbReference type="Proteomes" id="UP000231407">
    <property type="component" value="Unassembled WGS sequence"/>
</dbReference>
<gene>
    <name evidence="7" type="ORF">COS78_01685</name>
</gene>
<feature type="transmembrane region" description="Helical" evidence="6">
    <location>
        <begin position="168"/>
        <end position="187"/>
    </location>
</feature>
<evidence type="ECO:0000256" key="6">
    <source>
        <dbReference type="SAM" id="Phobius"/>
    </source>
</evidence>
<proteinExistence type="predicted"/>
<dbReference type="PANTHER" id="PTHR30250">
    <property type="entry name" value="PST FAMILY PREDICTED COLANIC ACID TRANSPORTER"/>
    <property type="match status" value="1"/>
</dbReference>
<evidence type="ECO:0000256" key="3">
    <source>
        <dbReference type="ARBA" id="ARBA00022692"/>
    </source>
</evidence>
<keyword evidence="4 6" id="KW-1133">Transmembrane helix</keyword>
<feature type="transmembrane region" description="Helical" evidence="6">
    <location>
        <begin position="41"/>
        <end position="58"/>
    </location>
</feature>
<feature type="transmembrane region" description="Helical" evidence="6">
    <location>
        <begin position="244"/>
        <end position="268"/>
    </location>
</feature>
<evidence type="ECO:0000313" key="7">
    <source>
        <dbReference type="EMBL" id="PIU73553.1"/>
    </source>
</evidence>
<reference evidence="8" key="1">
    <citation type="submission" date="2017-09" db="EMBL/GenBank/DDBJ databases">
        <title>Depth-based differentiation of microbial function through sediment-hosted aquifers and enrichment of novel symbionts in the deep terrestrial subsurface.</title>
        <authorList>
            <person name="Probst A.J."/>
            <person name="Ladd B."/>
            <person name="Jarett J.K."/>
            <person name="Geller-Mcgrath D.E."/>
            <person name="Sieber C.M.K."/>
            <person name="Emerson J.B."/>
            <person name="Anantharaman K."/>
            <person name="Thomas B.C."/>
            <person name="Malmstrom R."/>
            <person name="Stieglmeier M."/>
            <person name="Klingl A."/>
            <person name="Woyke T."/>
            <person name="Ryan C.M."/>
            <person name="Banfield J.F."/>
        </authorList>
    </citation>
    <scope>NUCLEOTIDE SEQUENCE [LARGE SCALE GENOMIC DNA]</scope>
</reference>
<keyword evidence="5 6" id="KW-0472">Membrane</keyword>
<feature type="transmembrane region" description="Helical" evidence="6">
    <location>
        <begin position="351"/>
        <end position="369"/>
    </location>
</feature>
<sequence>MKIPLLNTLVQILGKVLMLAISLVTTGMLTRGLGVKVYGDFILITSMLILFDGLADMGTRIIGVREASGQETPEGKKKIWINIAILRIILATISWGLALVAAYLWINLRQIWEAAVLGFSMIVFTSIAGSLEIVWQTEQKMYKKVVVEVLFPTLFLIVFGQLGTKIGLAGVMGLYLLARIVTLVLGWQQAGIKIERKMVDFKLIKKLLVVSWPMGLYLLIFSAYDRAIDSMMISKFLGQAEVAWYGLAYKIYGALLLPAYFLVSSIFPIISSREPGKRRIFWISALFLFFGAVGVVLAVELGAPLFVGILGGDQFLPAVGVLRLLIVAVTFSYFGHLVGFSLISRNGQKDMLKLGIVVLAFNFGSNLWAIPRFGIMGAAGVTIATEALGMGLMSLALKRKM</sequence>
<protein>
    <submittedName>
        <fullName evidence="7">Uncharacterized protein</fullName>
    </submittedName>
</protein>
<feature type="transmembrane region" description="Helical" evidence="6">
    <location>
        <begin position="79"/>
        <end position="105"/>
    </location>
</feature>
<comment type="subcellular location">
    <subcellularLocation>
        <location evidence="1">Cell membrane</location>
        <topology evidence="1">Multi-pass membrane protein</topology>
    </subcellularLocation>
</comment>
<comment type="caution">
    <text evidence="7">The sequence shown here is derived from an EMBL/GenBank/DDBJ whole genome shotgun (WGS) entry which is preliminary data.</text>
</comment>
<dbReference type="Pfam" id="PF01943">
    <property type="entry name" value="Polysacc_synt"/>
    <property type="match status" value="1"/>
</dbReference>
<keyword evidence="3 6" id="KW-0812">Transmembrane</keyword>
<feature type="transmembrane region" description="Helical" evidence="6">
    <location>
        <begin position="111"/>
        <end position="133"/>
    </location>
</feature>
<feature type="transmembrane region" description="Helical" evidence="6">
    <location>
        <begin position="280"/>
        <end position="303"/>
    </location>
</feature>
<dbReference type="EMBL" id="PEWA01000020">
    <property type="protein sequence ID" value="PIU73553.1"/>
    <property type="molecule type" value="Genomic_DNA"/>
</dbReference>
<feature type="transmembrane region" description="Helical" evidence="6">
    <location>
        <begin position="207"/>
        <end position="224"/>
    </location>
</feature>
<dbReference type="GO" id="GO:0005886">
    <property type="term" value="C:plasma membrane"/>
    <property type="evidence" value="ECO:0007669"/>
    <property type="project" value="UniProtKB-SubCell"/>
</dbReference>
<dbReference type="PANTHER" id="PTHR30250:SF11">
    <property type="entry name" value="O-ANTIGEN TRANSPORTER-RELATED"/>
    <property type="match status" value="1"/>
</dbReference>
<evidence type="ECO:0000256" key="5">
    <source>
        <dbReference type="ARBA" id="ARBA00023136"/>
    </source>
</evidence>
<accession>A0A2M7ASM2</accession>
<feature type="transmembrane region" description="Helical" evidence="6">
    <location>
        <begin position="12"/>
        <end position="29"/>
    </location>
</feature>
<evidence type="ECO:0000313" key="8">
    <source>
        <dbReference type="Proteomes" id="UP000231407"/>
    </source>
</evidence>
<dbReference type="AlphaFoldDB" id="A0A2M7ASM2"/>
<feature type="transmembrane region" description="Helical" evidence="6">
    <location>
        <begin position="375"/>
        <end position="397"/>
    </location>
</feature>
<feature type="transmembrane region" description="Helical" evidence="6">
    <location>
        <begin position="315"/>
        <end position="339"/>
    </location>
</feature>
<organism evidence="7 8">
    <name type="scientific">Candidatus Shapirobacteria bacterium CG06_land_8_20_14_3_00_40_12</name>
    <dbReference type="NCBI Taxonomy" id="1974881"/>
    <lineage>
        <taxon>Bacteria</taxon>
        <taxon>Candidatus Shapironibacteriota</taxon>
    </lineage>
</organism>
<name>A0A2M7ASM2_9BACT</name>